<dbReference type="FunFam" id="1.20.1640.10:FF:000004">
    <property type="entry name" value="Protein translocase subunit SecD"/>
    <property type="match status" value="1"/>
</dbReference>
<feature type="transmembrane region" description="Helical" evidence="9">
    <location>
        <begin position="234"/>
        <end position="254"/>
    </location>
</feature>
<sequence length="403" mass="43079">MQNKKSHYVWLLLVIFVPALILYFNKVKLGLDLRGGTSVVLQAQGKIEPDTMSKVKNIIERRVNSIGVAEPVIQLSGNDKLIVELAGIKDPQKAIELIGTTAKLEFRIKNKDGYGPVLLEGSALKTAGVSRDQVGMPSVSFELNSQGANTFAKITRENIGKQLAIMLDNKEQSAPTINSEINGGSGIITGRFSIEEANNLANLLKSGALPVEIKIVENRTVGATLGVDSIRQTGIAGLIALGVISVFMIAIYKIPGIVADIALLINGVLVLGLLSGIGAALTLPGIAGFILTLGMAVDSNVITYERIKEELRLGESLHDAVERGYENAFPAIIDGNLTTMLVAAVLFFLGTGPIKGFAVTLALGVVATVITGVFVSKIFLKLFIKTFNIKREQLFWKGALNED</sequence>
<keyword evidence="3 9" id="KW-1003">Cell membrane</keyword>
<evidence type="ECO:0000259" key="12">
    <source>
        <dbReference type="Pfam" id="PF22599"/>
    </source>
</evidence>
<dbReference type="GO" id="GO:0005886">
    <property type="term" value="C:plasma membrane"/>
    <property type="evidence" value="ECO:0007669"/>
    <property type="project" value="UniProtKB-SubCell"/>
</dbReference>
<dbReference type="InterPro" id="IPR055344">
    <property type="entry name" value="SecD_SecF_C_bact"/>
</dbReference>
<dbReference type="RefSeq" id="WP_369712582.1">
    <property type="nucleotide sequence ID" value="NZ_CP165646.1"/>
</dbReference>
<evidence type="ECO:0000256" key="6">
    <source>
        <dbReference type="ARBA" id="ARBA00022989"/>
    </source>
</evidence>
<dbReference type="Gene3D" id="3.30.1360.200">
    <property type="match status" value="1"/>
</dbReference>
<dbReference type="InterPro" id="IPR005791">
    <property type="entry name" value="SecD"/>
</dbReference>
<feature type="transmembrane region" description="Helical" evidence="9">
    <location>
        <begin position="328"/>
        <end position="350"/>
    </location>
</feature>
<proteinExistence type="inferred from homology"/>
<dbReference type="NCBIfam" id="TIGR01129">
    <property type="entry name" value="secD"/>
    <property type="match status" value="1"/>
</dbReference>
<evidence type="ECO:0000256" key="2">
    <source>
        <dbReference type="ARBA" id="ARBA00022448"/>
    </source>
</evidence>
<dbReference type="GO" id="GO:0043952">
    <property type="term" value="P:protein transport by the Sec complex"/>
    <property type="evidence" value="ECO:0007669"/>
    <property type="project" value="UniProtKB-UniRule"/>
</dbReference>
<evidence type="ECO:0000256" key="5">
    <source>
        <dbReference type="ARBA" id="ARBA00022927"/>
    </source>
</evidence>
<dbReference type="Pfam" id="PF21760">
    <property type="entry name" value="SecD_1st"/>
    <property type="match status" value="1"/>
</dbReference>
<evidence type="ECO:0000259" key="11">
    <source>
        <dbReference type="Pfam" id="PF21760"/>
    </source>
</evidence>
<comment type="subunit">
    <text evidence="9">Forms a complex with SecF. Part of the essential Sec protein translocation apparatus which comprises SecA, SecYEG and auxiliary proteins SecDF. Other proteins may also be involved.</text>
</comment>
<dbReference type="NCBIfam" id="TIGR00916">
    <property type="entry name" value="2A0604s01"/>
    <property type="match status" value="1"/>
</dbReference>
<dbReference type="GO" id="GO:0015450">
    <property type="term" value="F:protein-transporting ATPase activity"/>
    <property type="evidence" value="ECO:0007669"/>
    <property type="project" value="InterPro"/>
</dbReference>
<accession>A0AB39V930</accession>
<evidence type="ECO:0000256" key="4">
    <source>
        <dbReference type="ARBA" id="ARBA00022692"/>
    </source>
</evidence>
<feature type="domain" description="Protein export membrane protein SecD/SecF C-terminal" evidence="10">
    <location>
        <begin position="212"/>
        <end position="383"/>
    </location>
</feature>
<dbReference type="Gene3D" id="1.20.1640.10">
    <property type="entry name" value="Multidrug efflux transporter AcrB transmembrane domain"/>
    <property type="match status" value="1"/>
</dbReference>
<dbReference type="PANTHER" id="PTHR30081:SF1">
    <property type="entry name" value="PROTEIN TRANSLOCASE SUBUNIT SECD"/>
    <property type="match status" value="1"/>
</dbReference>
<dbReference type="InterPro" id="IPR022813">
    <property type="entry name" value="SecD/SecF_arch_bac"/>
</dbReference>
<dbReference type="InterPro" id="IPR048631">
    <property type="entry name" value="SecD_1st"/>
</dbReference>
<evidence type="ECO:0000259" key="10">
    <source>
        <dbReference type="Pfam" id="PF02355"/>
    </source>
</evidence>
<keyword evidence="5 9" id="KW-0653">Protein transport</keyword>
<feature type="transmembrane region" description="Helical" evidence="9">
    <location>
        <begin position="261"/>
        <end position="280"/>
    </location>
</feature>
<evidence type="ECO:0000256" key="9">
    <source>
        <dbReference type="HAMAP-Rule" id="MF_01463"/>
    </source>
</evidence>
<protein>
    <recommendedName>
        <fullName evidence="9">Protein translocase subunit SecD</fullName>
    </recommendedName>
</protein>
<dbReference type="EMBL" id="CP165646">
    <property type="protein sequence ID" value="XDU64207.1"/>
    <property type="molecule type" value="Genomic_DNA"/>
</dbReference>
<dbReference type="Pfam" id="PF02355">
    <property type="entry name" value="SecD_SecF_C"/>
    <property type="match status" value="1"/>
</dbReference>
<comment type="subcellular location">
    <subcellularLocation>
        <location evidence="1 9">Cell membrane</location>
        <topology evidence="1 9">Multi-pass membrane protein</topology>
    </subcellularLocation>
</comment>
<evidence type="ECO:0000256" key="8">
    <source>
        <dbReference type="ARBA" id="ARBA00023136"/>
    </source>
</evidence>
<dbReference type="Pfam" id="PF07549">
    <property type="entry name" value="Sec_GG"/>
    <property type="match status" value="1"/>
</dbReference>
<feature type="domain" description="SecDF P1 head subdomain" evidence="12">
    <location>
        <begin position="117"/>
        <end position="211"/>
    </location>
</feature>
<keyword evidence="4 9" id="KW-0812">Transmembrane</keyword>
<reference evidence="13" key="1">
    <citation type="submission" date="2024-07" db="EMBL/GenBank/DDBJ databases">
        <authorList>
            <person name="Li X.-J."/>
            <person name="Wang X."/>
        </authorList>
    </citation>
    <scope>NUCLEOTIDE SEQUENCE</scope>
    <source>
        <strain evidence="13">HSP-342</strain>
    </source>
</reference>
<dbReference type="InterPro" id="IPR054384">
    <property type="entry name" value="SecDF_P1_head"/>
</dbReference>
<dbReference type="Pfam" id="PF22599">
    <property type="entry name" value="SecDF_P1_head"/>
    <property type="match status" value="1"/>
</dbReference>
<keyword evidence="8 9" id="KW-0472">Membrane</keyword>
<dbReference type="AlphaFoldDB" id="A0AB39V930"/>
<dbReference type="KEGG" id="lmes:AB8B23_09725"/>
<name>A0AB39V930_9FUSO</name>
<feature type="domain" description="Protein translocase subunit SecDF P1" evidence="11">
    <location>
        <begin position="52"/>
        <end position="110"/>
    </location>
</feature>
<evidence type="ECO:0000256" key="1">
    <source>
        <dbReference type="ARBA" id="ARBA00004651"/>
    </source>
</evidence>
<keyword evidence="7 9" id="KW-0811">Translocation</keyword>
<evidence type="ECO:0000256" key="3">
    <source>
        <dbReference type="ARBA" id="ARBA00022475"/>
    </source>
</evidence>
<feature type="transmembrane region" description="Helical" evidence="9">
    <location>
        <begin position="7"/>
        <end position="24"/>
    </location>
</feature>
<dbReference type="PANTHER" id="PTHR30081">
    <property type="entry name" value="PROTEIN-EXPORT MEMBRANE PROTEIN SEC"/>
    <property type="match status" value="1"/>
</dbReference>
<keyword evidence="2 9" id="KW-0813">Transport</keyword>
<dbReference type="GO" id="GO:0065002">
    <property type="term" value="P:intracellular protein transmembrane transport"/>
    <property type="evidence" value="ECO:0007669"/>
    <property type="project" value="UniProtKB-UniRule"/>
</dbReference>
<dbReference type="SUPFAM" id="SSF82866">
    <property type="entry name" value="Multidrug efflux transporter AcrB transmembrane domain"/>
    <property type="match status" value="1"/>
</dbReference>
<evidence type="ECO:0000313" key="13">
    <source>
        <dbReference type="EMBL" id="XDU64207.1"/>
    </source>
</evidence>
<gene>
    <name evidence="9 13" type="primary">secD</name>
    <name evidence="13" type="ORF">AB8B23_09725</name>
</gene>
<dbReference type="GO" id="GO:0006605">
    <property type="term" value="P:protein targeting"/>
    <property type="evidence" value="ECO:0007669"/>
    <property type="project" value="UniProtKB-UniRule"/>
</dbReference>
<organism evidence="13">
    <name type="scientific">Leptotrichia mesophila</name>
    <dbReference type="NCBI Taxonomy" id="3239303"/>
    <lineage>
        <taxon>Bacteria</taxon>
        <taxon>Fusobacteriati</taxon>
        <taxon>Fusobacteriota</taxon>
        <taxon>Fusobacteriia</taxon>
        <taxon>Fusobacteriales</taxon>
        <taxon>Leptotrichiaceae</taxon>
        <taxon>Leptotrichia</taxon>
    </lineage>
</organism>
<comment type="function">
    <text evidence="9">Part of the Sec protein translocase complex. Interacts with the SecYEG preprotein conducting channel. SecDF uses the proton motive force (PMF) to complete protein translocation after the ATP-dependent function of SecA.</text>
</comment>
<feature type="transmembrane region" description="Helical" evidence="9">
    <location>
        <begin position="356"/>
        <end position="380"/>
    </location>
</feature>
<dbReference type="InterPro" id="IPR022646">
    <property type="entry name" value="SecD/SecF_CS"/>
</dbReference>
<dbReference type="HAMAP" id="MF_01463_B">
    <property type="entry name" value="SecD_B"/>
    <property type="match status" value="1"/>
</dbReference>
<comment type="caution">
    <text evidence="9">Lacks conserved residue(s) required for the propagation of feature annotation.</text>
</comment>
<evidence type="ECO:0000256" key="7">
    <source>
        <dbReference type="ARBA" id="ARBA00023010"/>
    </source>
</evidence>
<keyword evidence="6 9" id="KW-1133">Transmembrane helix</keyword>
<comment type="similarity">
    <text evidence="9">Belongs to the SecD/SecF family. SecD subfamily.</text>
</comment>
<dbReference type="InterPro" id="IPR048634">
    <property type="entry name" value="SecD_SecF_C"/>
</dbReference>